<dbReference type="GO" id="GO:0045493">
    <property type="term" value="P:xylan catabolic process"/>
    <property type="evidence" value="ECO:0007669"/>
    <property type="project" value="UniProtKB-KW"/>
</dbReference>
<keyword evidence="4" id="KW-0732">Signal</keyword>
<evidence type="ECO:0000313" key="12">
    <source>
        <dbReference type="Proteomes" id="UP000077266"/>
    </source>
</evidence>
<sequence>MLLFAAFLPVVSASAISSLFGLNTLAFLRGKYIGTASEAVNIQNATSFGKAYGALATSLEFGIYTNENNLKWEVTEPQPGVFNFTPAEKLFAIAEKTGKRMRGHTLAWHSQLAPWVEASNFTADELKAVLKRHILTEVGHFRGRVYAWDVVNEAFNDDGTFRESVWFTTLGEEYIELAFRWARQADPHAKLYINDFNFESISPKTDAAVALIKKLKAKGVPIDGVGAQSHLIVGSVPTDFKAALQRFADLGVDVALTELDIRGDLPETPEKLQQQAKDFRTAIDACLGVKRCVGVTLWQFTDALSWIPGVFPTQGFGTPLSDKLQKKPAYTAIRDALLLGH</sequence>
<keyword evidence="12" id="KW-1185">Reference proteome</keyword>
<dbReference type="SMART" id="SM00633">
    <property type="entry name" value="Glyco_10"/>
    <property type="match status" value="1"/>
</dbReference>
<dbReference type="Pfam" id="PF00331">
    <property type="entry name" value="Glyco_hydro_10"/>
    <property type="match status" value="1"/>
</dbReference>
<proteinExistence type="inferred from homology"/>
<evidence type="ECO:0000256" key="9">
    <source>
        <dbReference type="RuleBase" id="RU361174"/>
    </source>
</evidence>
<dbReference type="STRING" id="1314781.A0A165P3G9"/>
<organism evidence="11 12">
    <name type="scientific">Exidia glandulosa HHB12029</name>
    <dbReference type="NCBI Taxonomy" id="1314781"/>
    <lineage>
        <taxon>Eukaryota</taxon>
        <taxon>Fungi</taxon>
        <taxon>Dikarya</taxon>
        <taxon>Basidiomycota</taxon>
        <taxon>Agaricomycotina</taxon>
        <taxon>Agaricomycetes</taxon>
        <taxon>Auriculariales</taxon>
        <taxon>Exidiaceae</taxon>
        <taxon>Exidia</taxon>
    </lineage>
</organism>
<dbReference type="PANTHER" id="PTHR31490">
    <property type="entry name" value="GLYCOSYL HYDROLASE"/>
    <property type="match status" value="1"/>
</dbReference>
<keyword evidence="3 11" id="KW-0858">Xylan degradation</keyword>
<dbReference type="PRINTS" id="PR00134">
    <property type="entry name" value="GLHYDRLASE10"/>
</dbReference>
<evidence type="ECO:0000256" key="1">
    <source>
        <dbReference type="ARBA" id="ARBA00000681"/>
    </source>
</evidence>
<dbReference type="PROSITE" id="PS51760">
    <property type="entry name" value="GH10_2"/>
    <property type="match status" value="1"/>
</dbReference>
<accession>A0A165P3G9</accession>
<dbReference type="SUPFAM" id="SSF51445">
    <property type="entry name" value="(Trans)glycosidases"/>
    <property type="match status" value="1"/>
</dbReference>
<gene>
    <name evidence="11" type="ORF">EXIGLDRAFT_738523</name>
</gene>
<dbReference type="InterPro" id="IPR001000">
    <property type="entry name" value="GH10_dom"/>
</dbReference>
<dbReference type="Proteomes" id="UP000077266">
    <property type="component" value="Unassembled WGS sequence"/>
</dbReference>
<evidence type="ECO:0000313" key="11">
    <source>
        <dbReference type="EMBL" id="KZW01588.1"/>
    </source>
</evidence>
<evidence type="ECO:0000259" key="10">
    <source>
        <dbReference type="PROSITE" id="PS51760"/>
    </source>
</evidence>
<dbReference type="OrthoDB" id="3055998at2759"/>
<evidence type="ECO:0000256" key="2">
    <source>
        <dbReference type="ARBA" id="ARBA00007495"/>
    </source>
</evidence>
<dbReference type="Gene3D" id="3.20.20.80">
    <property type="entry name" value="Glycosidases"/>
    <property type="match status" value="1"/>
</dbReference>
<evidence type="ECO:0000256" key="5">
    <source>
        <dbReference type="ARBA" id="ARBA00022801"/>
    </source>
</evidence>
<evidence type="ECO:0000256" key="7">
    <source>
        <dbReference type="ARBA" id="ARBA00023295"/>
    </source>
</evidence>
<comment type="catalytic activity">
    <reaction evidence="1 9">
        <text>Endohydrolysis of (1-&gt;4)-beta-D-xylosidic linkages in xylans.</text>
        <dbReference type="EC" id="3.2.1.8"/>
    </reaction>
</comment>
<comment type="similarity">
    <text evidence="2 9">Belongs to the glycosyl hydrolase 10 (cellulase F) family.</text>
</comment>
<dbReference type="EMBL" id="KV425893">
    <property type="protein sequence ID" value="KZW01588.1"/>
    <property type="molecule type" value="Genomic_DNA"/>
</dbReference>
<keyword evidence="8 9" id="KW-0624">Polysaccharide degradation</keyword>
<dbReference type="EC" id="3.2.1.8" evidence="9"/>
<evidence type="ECO:0000256" key="6">
    <source>
        <dbReference type="ARBA" id="ARBA00023277"/>
    </source>
</evidence>
<dbReference type="InterPro" id="IPR044846">
    <property type="entry name" value="GH10"/>
</dbReference>
<keyword evidence="5 9" id="KW-0378">Hydrolase</keyword>
<evidence type="ECO:0000256" key="8">
    <source>
        <dbReference type="ARBA" id="ARBA00023326"/>
    </source>
</evidence>
<protein>
    <recommendedName>
        <fullName evidence="9">Beta-xylanase</fullName>
        <ecNumber evidence="9">3.2.1.8</ecNumber>
    </recommendedName>
</protein>
<dbReference type="InParanoid" id="A0A165P3G9"/>
<evidence type="ECO:0000256" key="3">
    <source>
        <dbReference type="ARBA" id="ARBA00022651"/>
    </source>
</evidence>
<keyword evidence="6 9" id="KW-0119">Carbohydrate metabolism</keyword>
<name>A0A165P3G9_EXIGL</name>
<feature type="domain" description="GH10" evidence="10">
    <location>
        <begin position="36"/>
        <end position="336"/>
    </location>
</feature>
<dbReference type="PANTHER" id="PTHR31490:SF88">
    <property type="entry name" value="BETA-XYLANASE"/>
    <property type="match status" value="1"/>
</dbReference>
<keyword evidence="7 9" id="KW-0326">Glycosidase</keyword>
<reference evidence="11 12" key="1">
    <citation type="journal article" date="2016" name="Mol. Biol. Evol.">
        <title>Comparative Genomics of Early-Diverging Mushroom-Forming Fungi Provides Insights into the Origins of Lignocellulose Decay Capabilities.</title>
        <authorList>
            <person name="Nagy L.G."/>
            <person name="Riley R."/>
            <person name="Tritt A."/>
            <person name="Adam C."/>
            <person name="Daum C."/>
            <person name="Floudas D."/>
            <person name="Sun H."/>
            <person name="Yadav J.S."/>
            <person name="Pangilinan J."/>
            <person name="Larsson K.H."/>
            <person name="Matsuura K."/>
            <person name="Barry K."/>
            <person name="Labutti K."/>
            <person name="Kuo R."/>
            <person name="Ohm R.A."/>
            <person name="Bhattacharya S.S."/>
            <person name="Shirouzu T."/>
            <person name="Yoshinaga Y."/>
            <person name="Martin F.M."/>
            <person name="Grigoriev I.V."/>
            <person name="Hibbett D.S."/>
        </authorList>
    </citation>
    <scope>NUCLEOTIDE SEQUENCE [LARGE SCALE GENOMIC DNA]</scope>
    <source>
        <strain evidence="11 12">HHB12029</strain>
    </source>
</reference>
<dbReference type="GO" id="GO:0031176">
    <property type="term" value="F:endo-1,4-beta-xylanase activity"/>
    <property type="evidence" value="ECO:0007669"/>
    <property type="project" value="UniProtKB-EC"/>
</dbReference>
<dbReference type="InterPro" id="IPR017853">
    <property type="entry name" value="GH"/>
</dbReference>
<evidence type="ECO:0000256" key="4">
    <source>
        <dbReference type="ARBA" id="ARBA00022729"/>
    </source>
</evidence>
<dbReference type="AlphaFoldDB" id="A0A165P3G9"/>